<evidence type="ECO:0000256" key="1">
    <source>
        <dbReference type="ARBA" id="ARBA00023157"/>
    </source>
</evidence>
<sequence length="1249" mass="143159">MIKLLVLLLLPICLLNANENSIELGIGNFPIPDLEQQFIYPGDTQFSSGHEMQLNKPLEKHWQLSFDIKVLESTATVITLSNKLMVFVFASKIGMSPINKPNDISWKCNTKMRQWLKVEIVYNFDDDDNLKIIVDENQCECEKKKKLKFLIDSITDIKFGDAANNNAIRVKNMILTNGLIEYLIDEVSNVRQLDRIHTIKLFKTFRMIFELKITEQCEEMCTIFSIRKRTTGQMLMEISYKENFIYYCHFFIEHTKTCKTFEFVTTKWIYSLIDQWMENSQYLNIFLVNSNIDNFALKKEENRYSIITPQIYDVFFESNPNSTVEIKKFRIFNPASNEFGIVRYNGKPFCSIGWSKENSKVVCNMLKKNSIAMTVNASLFTEIKYFDFSNNIVCKGNEELLHSCSFSKDKESCFENGQYKPPAAVHCGLYTPYSVENGRINIEHSGLPRCYRNDAEAGKVCTKLFQDLFDVTSLHGKVVESSRKKLAAYSVLYKNQGCVKKMDSHQCEYDVIHDCKHQQIQCSTCFKKELNDIINKLKFKGSNSNVIKSLKDASDKLQTCGRWFKMNCNSNYKLDPNLCSLHSVIIEAIRILKESIKSTTSITLPAKCDVQEYLKYDFLKTSFDDLLSNVRSSRESIGKYFNELASFDGEIAKHDIAYALDEWRKAEQIISEKLNGLHYSFIGLSGLGNGVQLNNLIQETAKLAVQIAGSFNPIKWLANTDGSINGIMESTTNIANLGADLGIGFKNQAFIPILIEILRKATSNMENNKNVFTSISNIFKKVTSENAITPEDSAIFLELYRDFTPAINNEFIVSASVYIDILMYTFSQNIRDSSSIVGAALQVQGDDLINNVTMSTKVLMGQFEVVAEKQFEIMEAFARSAKAMIAKKSAQNIINVKNKVSDLDPDFQKQLLDIKGIYLLREQKIRIYTHVCNIYTYRNHGVQPQVCKEILDNPDKSVLKLISYDSRSDMCSNAEKIKKLVLIPLSLQGDLEQGILSSNDLYNYRIDGTSGSTYFKIPNKNWMVKHGWISKDQDGPLFLKKFQLYIPPEAIDVSFSYKIIMKLSKVTLHNKNYFLQSTVSNYFSYHNEDCIASINNPYKMNGCRDHIKDICILTHGNVIGEFLPVVENSIWSIQLQSQTNLTKLYPANEMYLKAEIELCWKSNTLDDLEYKRQISTDKTNSCCNNNDFYDLLQEIAESRRKSDSRSFCKKCDDGTNAAFFGYFCQKCPSKYEKSNEWFGCKVINKTKKK</sequence>
<evidence type="ECO:0000313" key="5">
    <source>
        <dbReference type="Proteomes" id="UP001652625"/>
    </source>
</evidence>
<feature type="signal peptide" evidence="3">
    <location>
        <begin position="1"/>
        <end position="17"/>
    </location>
</feature>
<dbReference type="Pfam" id="PF00530">
    <property type="entry name" value="SRCR"/>
    <property type="match status" value="1"/>
</dbReference>
<evidence type="ECO:0000256" key="2">
    <source>
        <dbReference type="PROSITE-ProRule" id="PRU00196"/>
    </source>
</evidence>
<comment type="caution">
    <text evidence="2">Lacks conserved residue(s) required for the propagation of feature annotation.</text>
</comment>
<reference evidence="6" key="1">
    <citation type="submission" date="2025-08" db="UniProtKB">
        <authorList>
            <consortium name="RefSeq"/>
        </authorList>
    </citation>
    <scope>IDENTIFICATION</scope>
</reference>
<feature type="chain" id="PRO_5046060392" evidence="3">
    <location>
        <begin position="18"/>
        <end position="1249"/>
    </location>
</feature>
<keyword evidence="5" id="KW-1185">Reference proteome</keyword>
<gene>
    <name evidence="6" type="primary">LOC105846200</name>
</gene>
<name>A0ABM4CPG7_HYDVU</name>
<evidence type="ECO:0000256" key="3">
    <source>
        <dbReference type="SAM" id="SignalP"/>
    </source>
</evidence>
<evidence type="ECO:0000313" key="6">
    <source>
        <dbReference type="RefSeq" id="XP_065663729.1"/>
    </source>
</evidence>
<dbReference type="RefSeq" id="XP_065663729.1">
    <property type="nucleotide sequence ID" value="XM_065807657.1"/>
</dbReference>
<dbReference type="PROSITE" id="PS50287">
    <property type="entry name" value="SRCR_2"/>
    <property type="match status" value="1"/>
</dbReference>
<feature type="disulfide bond" evidence="2">
    <location>
        <begin position="394"/>
        <end position="404"/>
    </location>
</feature>
<evidence type="ECO:0000259" key="4">
    <source>
        <dbReference type="PROSITE" id="PS50287"/>
    </source>
</evidence>
<dbReference type="InterPro" id="IPR036772">
    <property type="entry name" value="SRCR-like_dom_sf"/>
</dbReference>
<keyword evidence="1 2" id="KW-1015">Disulfide bond</keyword>
<accession>A0ABM4CPG7</accession>
<organism evidence="5 6">
    <name type="scientific">Hydra vulgaris</name>
    <name type="common">Hydra</name>
    <name type="synonym">Hydra attenuata</name>
    <dbReference type="NCBI Taxonomy" id="6087"/>
    <lineage>
        <taxon>Eukaryota</taxon>
        <taxon>Metazoa</taxon>
        <taxon>Cnidaria</taxon>
        <taxon>Hydrozoa</taxon>
        <taxon>Hydroidolina</taxon>
        <taxon>Anthoathecata</taxon>
        <taxon>Aplanulata</taxon>
        <taxon>Hydridae</taxon>
        <taxon>Hydra</taxon>
    </lineage>
</organism>
<dbReference type="Gene3D" id="3.10.250.10">
    <property type="entry name" value="SRCR-like domain"/>
    <property type="match status" value="1"/>
</dbReference>
<dbReference type="InterPro" id="IPR001190">
    <property type="entry name" value="SRCR"/>
</dbReference>
<feature type="domain" description="SRCR" evidence="4">
    <location>
        <begin position="350"/>
        <end position="428"/>
    </location>
</feature>
<proteinExistence type="predicted"/>
<protein>
    <submittedName>
        <fullName evidence="6">Uncharacterized protein LOC105846200 isoform X2</fullName>
    </submittedName>
</protein>
<dbReference type="SUPFAM" id="SSF56487">
    <property type="entry name" value="SRCR-like"/>
    <property type="match status" value="1"/>
</dbReference>
<dbReference type="GeneID" id="105846200"/>
<keyword evidence="3" id="KW-0732">Signal</keyword>
<dbReference type="Proteomes" id="UP001652625">
    <property type="component" value="Chromosome 10"/>
</dbReference>